<dbReference type="AlphaFoldDB" id="A0A918KJK8"/>
<reference evidence="3 4" key="1">
    <citation type="journal article" date="2014" name="Int. J. Syst. Evol. Microbiol.">
        <title>Complete genome sequence of Corynebacterium casei LMG S-19264T (=DSM 44701T), isolated from a smear-ripened cheese.</title>
        <authorList>
            <consortium name="US DOE Joint Genome Institute (JGI-PGF)"/>
            <person name="Walter F."/>
            <person name="Albersmeier A."/>
            <person name="Kalinowski J."/>
            <person name="Ruckert C."/>
        </authorList>
    </citation>
    <scope>NUCLEOTIDE SEQUENCE [LARGE SCALE GENOMIC DNA]</scope>
    <source>
        <strain evidence="3 4">KCTC 23968</strain>
    </source>
</reference>
<proteinExistence type="inferred from homology"/>
<dbReference type="SUPFAM" id="SSF54637">
    <property type="entry name" value="Thioesterase/thiol ester dehydrase-isomerase"/>
    <property type="match status" value="1"/>
</dbReference>
<evidence type="ECO:0000256" key="1">
    <source>
        <dbReference type="ARBA" id="ARBA00005953"/>
    </source>
</evidence>
<dbReference type="Gene3D" id="3.10.129.10">
    <property type="entry name" value="Hotdog Thioesterase"/>
    <property type="match status" value="1"/>
</dbReference>
<dbReference type="CDD" id="cd00586">
    <property type="entry name" value="4HBT"/>
    <property type="match status" value="1"/>
</dbReference>
<comment type="caution">
    <text evidence="3">The sequence shown here is derived from an EMBL/GenBank/DDBJ whole genome shotgun (WGS) entry which is preliminary data.</text>
</comment>
<dbReference type="InterPro" id="IPR050563">
    <property type="entry name" value="4-hydroxybenzoyl-CoA_TE"/>
</dbReference>
<dbReference type="EMBL" id="BMYV01000001">
    <property type="protein sequence ID" value="GGX63409.1"/>
    <property type="molecule type" value="Genomic_DNA"/>
</dbReference>
<dbReference type="PANTHER" id="PTHR31793:SF27">
    <property type="entry name" value="NOVEL THIOESTERASE SUPERFAMILY DOMAIN AND SAPOSIN A-TYPE DOMAIN CONTAINING PROTEIN (0610012H03RIK)"/>
    <property type="match status" value="1"/>
</dbReference>
<name>A0A918KJK8_9PROT</name>
<dbReference type="Proteomes" id="UP000600865">
    <property type="component" value="Unassembled WGS sequence"/>
</dbReference>
<dbReference type="PANTHER" id="PTHR31793">
    <property type="entry name" value="4-HYDROXYBENZOYL-COA THIOESTERASE FAMILY MEMBER"/>
    <property type="match status" value="1"/>
</dbReference>
<keyword evidence="4" id="KW-1185">Reference proteome</keyword>
<evidence type="ECO:0000313" key="4">
    <source>
        <dbReference type="Proteomes" id="UP000600865"/>
    </source>
</evidence>
<organism evidence="3 4">
    <name type="scientific">Litorimonas cladophorae</name>
    <dbReference type="NCBI Taxonomy" id="1220491"/>
    <lineage>
        <taxon>Bacteria</taxon>
        <taxon>Pseudomonadati</taxon>
        <taxon>Pseudomonadota</taxon>
        <taxon>Alphaproteobacteria</taxon>
        <taxon>Maricaulales</taxon>
        <taxon>Robiginitomaculaceae</taxon>
    </lineage>
</organism>
<sequence>MRATPNSLNSYPHHLTIPTRWADNDAYGHVNNSVYYFYFDTVVNKWLIENGLLEIGQSDTIGLVVGTSCDYFAPISFPDDVVAALRAAKVGSSSVTYEIGLFRNEETTASAQGSFVHVYVDEKNRRPTAISAMMKEKLGEITPC</sequence>
<keyword evidence="2" id="KW-0378">Hydrolase</keyword>
<dbReference type="RefSeq" id="WP_189582641.1">
    <property type="nucleotide sequence ID" value="NZ_BMYV01000001.1"/>
</dbReference>
<evidence type="ECO:0000313" key="3">
    <source>
        <dbReference type="EMBL" id="GGX63409.1"/>
    </source>
</evidence>
<dbReference type="Pfam" id="PF13279">
    <property type="entry name" value="4HBT_2"/>
    <property type="match status" value="1"/>
</dbReference>
<protein>
    <submittedName>
        <fullName evidence="3">Thioesterase</fullName>
    </submittedName>
</protein>
<comment type="similarity">
    <text evidence="1">Belongs to the 4-hydroxybenzoyl-CoA thioesterase family.</text>
</comment>
<accession>A0A918KJK8</accession>
<gene>
    <name evidence="3" type="ORF">GCM10011309_11740</name>
</gene>
<dbReference type="InterPro" id="IPR029069">
    <property type="entry name" value="HotDog_dom_sf"/>
</dbReference>
<dbReference type="GO" id="GO:0047617">
    <property type="term" value="F:fatty acyl-CoA hydrolase activity"/>
    <property type="evidence" value="ECO:0007669"/>
    <property type="project" value="TreeGrafter"/>
</dbReference>
<evidence type="ECO:0000256" key="2">
    <source>
        <dbReference type="ARBA" id="ARBA00022801"/>
    </source>
</evidence>